<protein>
    <recommendedName>
        <fullName evidence="5">Glycosyltransferase 2-like domain-containing protein</fullName>
    </recommendedName>
</protein>
<evidence type="ECO:0000313" key="7">
    <source>
        <dbReference type="Proteomes" id="UP000018141"/>
    </source>
</evidence>
<dbReference type="Proteomes" id="UP000018141">
    <property type="component" value="Unassembled WGS sequence"/>
</dbReference>
<keyword evidence="2" id="KW-0328">Glycosyltransferase</keyword>
<keyword evidence="3" id="KW-0808">Transferase</keyword>
<evidence type="ECO:0000256" key="3">
    <source>
        <dbReference type="ARBA" id="ARBA00022679"/>
    </source>
</evidence>
<dbReference type="AlphaFoldDB" id="R7AZP4"/>
<feature type="transmembrane region" description="Helical" evidence="4">
    <location>
        <begin position="245"/>
        <end position="265"/>
    </location>
</feature>
<dbReference type="EMBL" id="CBHH010000018">
    <property type="protein sequence ID" value="CDD55697.1"/>
    <property type="molecule type" value="Genomic_DNA"/>
</dbReference>
<dbReference type="InterPro" id="IPR029044">
    <property type="entry name" value="Nucleotide-diphossugar_trans"/>
</dbReference>
<reference evidence="6" key="1">
    <citation type="submission" date="2012-11" db="EMBL/GenBank/DDBJ databases">
        <title>Dependencies among metagenomic species, viruses, plasmids and units of genetic variation.</title>
        <authorList>
            <person name="Nielsen H.B."/>
            <person name="Almeida M."/>
            <person name="Juncker A.S."/>
            <person name="Rasmussen S."/>
            <person name="Li J."/>
            <person name="Sunagawa S."/>
            <person name="Plichta D."/>
            <person name="Gautier L."/>
            <person name="Le Chatelier E."/>
            <person name="Peletier E."/>
            <person name="Bonde I."/>
            <person name="Nielsen T."/>
            <person name="Manichanh C."/>
            <person name="Arumugam M."/>
            <person name="Batto J."/>
            <person name="Santos M.B.Q.D."/>
            <person name="Blom N."/>
            <person name="Borruel N."/>
            <person name="Burgdorf K.S."/>
            <person name="Boumezbeur F."/>
            <person name="Casellas F."/>
            <person name="Dore J."/>
            <person name="Guarner F."/>
            <person name="Hansen T."/>
            <person name="Hildebrand F."/>
            <person name="Kaas R.S."/>
            <person name="Kennedy S."/>
            <person name="Kristiansen K."/>
            <person name="Kultima J.R."/>
            <person name="Leonard P."/>
            <person name="Levenez F."/>
            <person name="Lund O."/>
            <person name="Moumen B."/>
            <person name="Le Paslier D."/>
            <person name="Pons N."/>
            <person name="Pedersen O."/>
            <person name="Prifti E."/>
            <person name="Qin J."/>
            <person name="Raes J."/>
            <person name="Tap J."/>
            <person name="Tims S."/>
            <person name="Ussery D.W."/>
            <person name="Yamada T."/>
            <person name="MetaHit consortium"/>
            <person name="Renault P."/>
            <person name="Sicheritz-Ponten T."/>
            <person name="Bork P."/>
            <person name="Wang J."/>
            <person name="Brunak S."/>
            <person name="Ehrlich S.D."/>
        </authorList>
    </citation>
    <scope>NUCLEOTIDE SEQUENCE [LARGE SCALE GENOMIC DNA]</scope>
</reference>
<evidence type="ECO:0000256" key="1">
    <source>
        <dbReference type="ARBA" id="ARBA00006739"/>
    </source>
</evidence>
<dbReference type="PANTHER" id="PTHR43685:SF5">
    <property type="entry name" value="GLYCOSYLTRANSFERASE EPSE-RELATED"/>
    <property type="match status" value="1"/>
</dbReference>
<evidence type="ECO:0000256" key="4">
    <source>
        <dbReference type="SAM" id="Phobius"/>
    </source>
</evidence>
<dbReference type="Pfam" id="PF00535">
    <property type="entry name" value="Glycos_transf_2"/>
    <property type="match status" value="1"/>
</dbReference>
<dbReference type="PANTHER" id="PTHR43685">
    <property type="entry name" value="GLYCOSYLTRANSFERASE"/>
    <property type="match status" value="1"/>
</dbReference>
<dbReference type="InterPro" id="IPR001173">
    <property type="entry name" value="Glyco_trans_2-like"/>
</dbReference>
<dbReference type="SUPFAM" id="SSF53448">
    <property type="entry name" value="Nucleotide-diphospho-sugar transferases"/>
    <property type="match status" value="1"/>
</dbReference>
<keyword evidence="4" id="KW-0812">Transmembrane</keyword>
<dbReference type="Gene3D" id="3.90.550.10">
    <property type="entry name" value="Spore Coat Polysaccharide Biosynthesis Protein SpsA, Chain A"/>
    <property type="match status" value="1"/>
</dbReference>
<name>R7AZP4_9FIRM</name>
<organism evidence="6 7">
    <name type="scientific">Bacteroides pectinophilus CAG:437</name>
    <dbReference type="NCBI Taxonomy" id="1263051"/>
    <lineage>
        <taxon>Bacteria</taxon>
        <taxon>Bacillati</taxon>
        <taxon>Bacillota</taxon>
        <taxon>Clostridia</taxon>
        <taxon>Eubacteriales</taxon>
    </lineage>
</organism>
<evidence type="ECO:0000256" key="2">
    <source>
        <dbReference type="ARBA" id="ARBA00022676"/>
    </source>
</evidence>
<evidence type="ECO:0000313" key="6">
    <source>
        <dbReference type="EMBL" id="CDD55697.1"/>
    </source>
</evidence>
<keyword evidence="4" id="KW-0472">Membrane</keyword>
<proteinExistence type="inferred from homology"/>
<feature type="domain" description="Glycosyltransferase 2-like" evidence="5">
    <location>
        <begin position="17"/>
        <end position="151"/>
    </location>
</feature>
<sequence length="279" mass="32671">MISTNERSTTGTNKKISVIMGVYNQNNFRILFDAVNSILNQTYSNFEFLIYNDGSNPEVSEELLRLSGLDKRIRILSSAENHGLAYALNVCIDNADGEYIARMDDDDISLPDRFEKQINFLENNPQYSWCGTSALLFDNSGIWGRRIMVEIPEAADYLRYSPYIHPSVMFRSDALRKAGGYHSSVRTLRCEDYELFMRMTMDGYKGFNLQLPLFMYREDINNVHRRKLRFRIDETRLRLCYFRKLGILFPFGWIYVLRPLAGFFIPDFLLHHIKRNETA</sequence>
<evidence type="ECO:0000259" key="5">
    <source>
        <dbReference type="Pfam" id="PF00535"/>
    </source>
</evidence>
<keyword evidence="4" id="KW-1133">Transmembrane helix</keyword>
<comment type="similarity">
    <text evidence="1">Belongs to the glycosyltransferase 2 family.</text>
</comment>
<accession>R7AZP4</accession>
<dbReference type="GO" id="GO:0016757">
    <property type="term" value="F:glycosyltransferase activity"/>
    <property type="evidence" value="ECO:0007669"/>
    <property type="project" value="UniProtKB-KW"/>
</dbReference>
<gene>
    <name evidence="6" type="ORF">BN656_00439</name>
</gene>
<dbReference type="InterPro" id="IPR050834">
    <property type="entry name" value="Glycosyltransf_2"/>
</dbReference>
<comment type="caution">
    <text evidence="6">The sequence shown here is derived from an EMBL/GenBank/DDBJ whole genome shotgun (WGS) entry which is preliminary data.</text>
</comment>